<accession>A0ACB6ZQ35</accession>
<evidence type="ECO:0000313" key="1">
    <source>
        <dbReference type="EMBL" id="KAF9651950.1"/>
    </source>
</evidence>
<name>A0ACB6ZQ35_THEGA</name>
<organism evidence="1 2">
    <name type="scientific">Thelephora ganbajun</name>
    <name type="common">Ganba fungus</name>
    <dbReference type="NCBI Taxonomy" id="370292"/>
    <lineage>
        <taxon>Eukaryota</taxon>
        <taxon>Fungi</taxon>
        <taxon>Dikarya</taxon>
        <taxon>Basidiomycota</taxon>
        <taxon>Agaricomycotina</taxon>
        <taxon>Agaricomycetes</taxon>
        <taxon>Thelephorales</taxon>
        <taxon>Thelephoraceae</taxon>
        <taxon>Thelephora</taxon>
    </lineage>
</organism>
<reference evidence="1" key="2">
    <citation type="journal article" date="2020" name="Nat. Commun.">
        <title>Large-scale genome sequencing of mycorrhizal fungi provides insights into the early evolution of symbiotic traits.</title>
        <authorList>
            <person name="Miyauchi S."/>
            <person name="Kiss E."/>
            <person name="Kuo A."/>
            <person name="Drula E."/>
            <person name="Kohler A."/>
            <person name="Sanchez-Garcia M."/>
            <person name="Morin E."/>
            <person name="Andreopoulos B."/>
            <person name="Barry K.W."/>
            <person name="Bonito G."/>
            <person name="Buee M."/>
            <person name="Carver A."/>
            <person name="Chen C."/>
            <person name="Cichocki N."/>
            <person name="Clum A."/>
            <person name="Culley D."/>
            <person name="Crous P.W."/>
            <person name="Fauchery L."/>
            <person name="Girlanda M."/>
            <person name="Hayes R.D."/>
            <person name="Keri Z."/>
            <person name="LaButti K."/>
            <person name="Lipzen A."/>
            <person name="Lombard V."/>
            <person name="Magnuson J."/>
            <person name="Maillard F."/>
            <person name="Murat C."/>
            <person name="Nolan M."/>
            <person name="Ohm R.A."/>
            <person name="Pangilinan J."/>
            <person name="Pereira M.F."/>
            <person name="Perotto S."/>
            <person name="Peter M."/>
            <person name="Pfister S."/>
            <person name="Riley R."/>
            <person name="Sitrit Y."/>
            <person name="Stielow J.B."/>
            <person name="Szollosi G."/>
            <person name="Zifcakova L."/>
            <person name="Stursova M."/>
            <person name="Spatafora J.W."/>
            <person name="Tedersoo L."/>
            <person name="Vaario L.M."/>
            <person name="Yamada A."/>
            <person name="Yan M."/>
            <person name="Wang P."/>
            <person name="Xu J."/>
            <person name="Bruns T."/>
            <person name="Baldrian P."/>
            <person name="Vilgalys R."/>
            <person name="Dunand C."/>
            <person name="Henrissat B."/>
            <person name="Grigoriev I.V."/>
            <person name="Hibbett D."/>
            <person name="Nagy L.G."/>
            <person name="Martin F.M."/>
        </authorList>
    </citation>
    <scope>NUCLEOTIDE SEQUENCE</scope>
    <source>
        <strain evidence="1">P2</strain>
    </source>
</reference>
<proteinExistence type="predicted"/>
<dbReference type="EMBL" id="MU117972">
    <property type="protein sequence ID" value="KAF9651950.1"/>
    <property type="molecule type" value="Genomic_DNA"/>
</dbReference>
<dbReference type="Proteomes" id="UP000886501">
    <property type="component" value="Unassembled WGS sequence"/>
</dbReference>
<protein>
    <submittedName>
        <fullName evidence="1">Uncharacterized protein</fullName>
    </submittedName>
</protein>
<evidence type="ECO:0000313" key="2">
    <source>
        <dbReference type="Proteomes" id="UP000886501"/>
    </source>
</evidence>
<sequence>MIRTTTTRVIRGPCFPFARWLSLFLLSFFSRLPRIPWRMLKESERSTFNSPSSSVPFSPFCTVRSLFLSLRVLDRSIRACRVRMARMQWVESIFAKQSARQGCSTCRACNLFRRPFRPSPLQPFVLYSGLGLVQHRYHQDGKSVLAIHCILYMRIRSIGVLHLEGGYIKGPGPGYMCWARNKRTTGSGRVRVTKDSRSEGWKAGHDGTEIGSPRFGRRD</sequence>
<gene>
    <name evidence="1" type="ORF">BDM02DRAFT_455497</name>
</gene>
<comment type="caution">
    <text evidence="1">The sequence shown here is derived from an EMBL/GenBank/DDBJ whole genome shotgun (WGS) entry which is preliminary data.</text>
</comment>
<keyword evidence="2" id="KW-1185">Reference proteome</keyword>
<reference evidence="1" key="1">
    <citation type="submission" date="2019-10" db="EMBL/GenBank/DDBJ databases">
        <authorList>
            <consortium name="DOE Joint Genome Institute"/>
            <person name="Kuo A."/>
            <person name="Miyauchi S."/>
            <person name="Kiss E."/>
            <person name="Drula E."/>
            <person name="Kohler A."/>
            <person name="Sanchez-Garcia M."/>
            <person name="Andreopoulos B."/>
            <person name="Barry K.W."/>
            <person name="Bonito G."/>
            <person name="Buee M."/>
            <person name="Carver A."/>
            <person name="Chen C."/>
            <person name="Cichocki N."/>
            <person name="Clum A."/>
            <person name="Culley D."/>
            <person name="Crous P.W."/>
            <person name="Fauchery L."/>
            <person name="Girlanda M."/>
            <person name="Hayes R."/>
            <person name="Keri Z."/>
            <person name="Labutti K."/>
            <person name="Lipzen A."/>
            <person name="Lombard V."/>
            <person name="Magnuson J."/>
            <person name="Maillard F."/>
            <person name="Morin E."/>
            <person name="Murat C."/>
            <person name="Nolan M."/>
            <person name="Ohm R."/>
            <person name="Pangilinan J."/>
            <person name="Pereira M."/>
            <person name="Perotto S."/>
            <person name="Peter M."/>
            <person name="Riley R."/>
            <person name="Sitrit Y."/>
            <person name="Stielow B."/>
            <person name="Szollosi G."/>
            <person name="Zifcakova L."/>
            <person name="Stursova M."/>
            <person name="Spatafora J.W."/>
            <person name="Tedersoo L."/>
            <person name="Vaario L.-M."/>
            <person name="Yamada A."/>
            <person name="Yan M."/>
            <person name="Wang P."/>
            <person name="Xu J."/>
            <person name="Bruns T."/>
            <person name="Baldrian P."/>
            <person name="Vilgalys R."/>
            <person name="Henrissat B."/>
            <person name="Grigoriev I.V."/>
            <person name="Hibbett D."/>
            <person name="Nagy L.G."/>
            <person name="Martin F.M."/>
        </authorList>
    </citation>
    <scope>NUCLEOTIDE SEQUENCE</scope>
    <source>
        <strain evidence="1">P2</strain>
    </source>
</reference>